<name>A0ABR2ED19_9ROSI</name>
<feature type="compositionally biased region" description="Acidic residues" evidence="1">
    <location>
        <begin position="67"/>
        <end position="88"/>
    </location>
</feature>
<protein>
    <submittedName>
        <fullName evidence="2">Uncharacterized protein</fullName>
    </submittedName>
</protein>
<sequence>MCELVIEAGFRGHWLVEGEINVFVEHSVDVPDFIEAPLAIEAPIVTHEQGKNRDNTLKEGKTVAESEVIDTSEGVEEEDKSGGVEEEGISERSGEVKEGIPPSFERDYEAYRSGGDEDEKDEDDILEDVEWVKIDDIVDQVRRRRVAVKEKTTTESNGAGSEIDYIDSSNLGSYETDDDGEVHCKKSKVCCFDPTDPVPCFQLGWCLRTVNSSNQH</sequence>
<feature type="compositionally biased region" description="Basic and acidic residues" evidence="1">
    <location>
        <begin position="89"/>
        <end position="110"/>
    </location>
</feature>
<keyword evidence="3" id="KW-1185">Reference proteome</keyword>
<evidence type="ECO:0000313" key="2">
    <source>
        <dbReference type="EMBL" id="KAK8556208.1"/>
    </source>
</evidence>
<proteinExistence type="predicted"/>
<comment type="caution">
    <text evidence="2">The sequence shown here is derived from an EMBL/GenBank/DDBJ whole genome shotgun (WGS) entry which is preliminary data.</text>
</comment>
<dbReference type="Proteomes" id="UP001472677">
    <property type="component" value="Unassembled WGS sequence"/>
</dbReference>
<feature type="region of interest" description="Disordered" evidence="1">
    <location>
        <begin position="153"/>
        <end position="172"/>
    </location>
</feature>
<accession>A0ABR2ED19</accession>
<evidence type="ECO:0000313" key="3">
    <source>
        <dbReference type="Proteomes" id="UP001472677"/>
    </source>
</evidence>
<organism evidence="2 3">
    <name type="scientific">Hibiscus sabdariffa</name>
    <name type="common">roselle</name>
    <dbReference type="NCBI Taxonomy" id="183260"/>
    <lineage>
        <taxon>Eukaryota</taxon>
        <taxon>Viridiplantae</taxon>
        <taxon>Streptophyta</taxon>
        <taxon>Embryophyta</taxon>
        <taxon>Tracheophyta</taxon>
        <taxon>Spermatophyta</taxon>
        <taxon>Magnoliopsida</taxon>
        <taxon>eudicotyledons</taxon>
        <taxon>Gunneridae</taxon>
        <taxon>Pentapetalae</taxon>
        <taxon>rosids</taxon>
        <taxon>malvids</taxon>
        <taxon>Malvales</taxon>
        <taxon>Malvaceae</taxon>
        <taxon>Malvoideae</taxon>
        <taxon>Hibiscus</taxon>
    </lineage>
</organism>
<dbReference type="EMBL" id="JBBPBM010000017">
    <property type="protein sequence ID" value="KAK8556208.1"/>
    <property type="molecule type" value="Genomic_DNA"/>
</dbReference>
<reference evidence="2 3" key="1">
    <citation type="journal article" date="2024" name="G3 (Bethesda)">
        <title>Genome assembly of Hibiscus sabdariffa L. provides insights into metabolisms of medicinal natural products.</title>
        <authorList>
            <person name="Kim T."/>
        </authorList>
    </citation>
    <scope>NUCLEOTIDE SEQUENCE [LARGE SCALE GENOMIC DNA]</scope>
    <source>
        <strain evidence="2">TK-2024</strain>
        <tissue evidence="2">Old leaves</tissue>
    </source>
</reference>
<evidence type="ECO:0000256" key="1">
    <source>
        <dbReference type="SAM" id="MobiDB-lite"/>
    </source>
</evidence>
<feature type="region of interest" description="Disordered" evidence="1">
    <location>
        <begin position="63"/>
        <end position="124"/>
    </location>
</feature>
<gene>
    <name evidence="2" type="ORF">V6N12_002619</name>
</gene>